<dbReference type="EMBL" id="CM055748">
    <property type="protein sequence ID" value="KAJ7995355.1"/>
    <property type="molecule type" value="Genomic_DNA"/>
</dbReference>
<name>A0ACC2FVT3_DALPE</name>
<reference evidence="1" key="1">
    <citation type="submission" date="2021-05" db="EMBL/GenBank/DDBJ databases">
        <authorList>
            <person name="Pan Q."/>
            <person name="Jouanno E."/>
            <person name="Zahm M."/>
            <person name="Klopp C."/>
            <person name="Cabau C."/>
            <person name="Louis A."/>
            <person name="Berthelot C."/>
            <person name="Parey E."/>
            <person name="Roest Crollius H."/>
            <person name="Montfort J."/>
            <person name="Robinson-Rechavi M."/>
            <person name="Bouchez O."/>
            <person name="Lampietro C."/>
            <person name="Lopez Roques C."/>
            <person name="Donnadieu C."/>
            <person name="Postlethwait J."/>
            <person name="Bobe J."/>
            <person name="Dillon D."/>
            <person name="Chandos A."/>
            <person name="von Hippel F."/>
            <person name="Guiguen Y."/>
        </authorList>
    </citation>
    <scope>NUCLEOTIDE SEQUENCE</scope>
    <source>
        <strain evidence="1">YG-Jan2019</strain>
    </source>
</reference>
<organism evidence="1 2">
    <name type="scientific">Dallia pectoralis</name>
    <name type="common">Alaska blackfish</name>
    <dbReference type="NCBI Taxonomy" id="75939"/>
    <lineage>
        <taxon>Eukaryota</taxon>
        <taxon>Metazoa</taxon>
        <taxon>Chordata</taxon>
        <taxon>Craniata</taxon>
        <taxon>Vertebrata</taxon>
        <taxon>Euteleostomi</taxon>
        <taxon>Actinopterygii</taxon>
        <taxon>Neopterygii</taxon>
        <taxon>Teleostei</taxon>
        <taxon>Protacanthopterygii</taxon>
        <taxon>Esociformes</taxon>
        <taxon>Umbridae</taxon>
        <taxon>Dallia</taxon>
    </lineage>
</organism>
<evidence type="ECO:0000313" key="2">
    <source>
        <dbReference type="Proteomes" id="UP001157502"/>
    </source>
</evidence>
<gene>
    <name evidence="1" type="ORF">DPEC_G00243710</name>
</gene>
<sequence length="395" mass="44178">MGRVMKLVKMRCDLSLQMLILGLLSILLLCPGCRAADVPEDPTVALALGMVELGARGASQTEIRQAVGFSHLPTGAEFPLLQKLIQELSEDGHQYVIQLANSLFLQSGVPIKPDFQQMIRKYFKAEVETVDFSKSSAVAAQINGWVENHTRGKIRDLFSADDFSCRTMITLVNAVYFRGSWKTRFNLKETHHTTFTKENGIKIQTPMMYQMGDFNYEENSLYQVLEMPYEGEDMSMLIVLPRQEVPRADLEPYITAPSLEKWANNLKRQKVKVYLPRFRVEQTVALTQTLKALGIKRIFTGDADLSAMTPGGIPACQKLIGLQGEEKPYINEAVHKAYLEVTEDGAEGAAATGFTGHSMPLPMPPLHSYTFKADHPFFLSSETGRWVLSFSWAGS</sequence>
<keyword evidence="2" id="KW-1185">Reference proteome</keyword>
<accession>A0ACC2FVT3</accession>
<dbReference type="Proteomes" id="UP001157502">
    <property type="component" value="Chromosome 21"/>
</dbReference>
<comment type="caution">
    <text evidence="1">The sequence shown here is derived from an EMBL/GenBank/DDBJ whole genome shotgun (WGS) entry which is preliminary data.</text>
</comment>
<proteinExistence type="predicted"/>
<protein>
    <submittedName>
        <fullName evidence="1">Uncharacterized protein</fullName>
    </submittedName>
</protein>
<evidence type="ECO:0000313" key="1">
    <source>
        <dbReference type="EMBL" id="KAJ7995355.1"/>
    </source>
</evidence>